<protein>
    <submittedName>
        <fullName evidence="1">GIY-YIG nuclease family protein</fullName>
    </submittedName>
</protein>
<sequence length="119" mass="13825">MNRKEERAKLIQQFKEIPIEAGVYQIRNTVNGKVFIDSTLNLRSLNGRSGTLQAGTHSSRALQKEWNEYGSQAFVMEVLEVLKPSDNPFVVQKDELKKLEKSWIEKLQPYGERGYHIFR</sequence>
<dbReference type="SUPFAM" id="SSF82771">
    <property type="entry name" value="GIY-YIG endonuclease"/>
    <property type="match status" value="1"/>
</dbReference>
<reference evidence="1 2" key="1">
    <citation type="journal article" date="2023" name="Genome Announc.">
        <title>Pan-Genome Analyses of the Genus Cohnella and Proposal of the Novel Species Cohnella silvisoli sp. nov., Isolated from Forest Soil.</title>
        <authorList>
            <person name="Wang C."/>
            <person name="Mao L."/>
            <person name="Bao G."/>
            <person name="Zhu H."/>
        </authorList>
    </citation>
    <scope>NUCLEOTIDE SEQUENCE [LARGE SCALE GENOMIC DNA]</scope>
    <source>
        <strain evidence="1 2">NL03-T5-1</strain>
    </source>
</reference>
<keyword evidence="2" id="KW-1185">Reference proteome</keyword>
<dbReference type="InterPro" id="IPR035901">
    <property type="entry name" value="GIY-YIG_endonuc_sf"/>
</dbReference>
<gene>
    <name evidence="1" type="ORF">QJS35_21600</name>
</gene>
<organism evidence="1 2">
    <name type="scientific">Cohnella silvisoli</name>
    <dbReference type="NCBI Taxonomy" id="2873699"/>
    <lineage>
        <taxon>Bacteria</taxon>
        <taxon>Bacillati</taxon>
        <taxon>Bacillota</taxon>
        <taxon>Bacilli</taxon>
        <taxon>Bacillales</taxon>
        <taxon>Paenibacillaceae</taxon>
        <taxon>Cohnella</taxon>
    </lineage>
</organism>
<dbReference type="RefSeq" id="WP_232184805.1">
    <property type="nucleotide sequence ID" value="NZ_JAIOAP010000003.1"/>
</dbReference>
<evidence type="ECO:0000313" key="2">
    <source>
        <dbReference type="Proteomes" id="UP001493487"/>
    </source>
</evidence>
<dbReference type="Proteomes" id="UP001493487">
    <property type="component" value="Unassembled WGS sequence"/>
</dbReference>
<dbReference type="CDD" id="cd10451">
    <property type="entry name" value="GIY-YIG_LuxR_like"/>
    <property type="match status" value="1"/>
</dbReference>
<dbReference type="Gene3D" id="3.40.1440.10">
    <property type="entry name" value="GIY-YIG endonuclease"/>
    <property type="match status" value="1"/>
</dbReference>
<proteinExistence type="predicted"/>
<comment type="caution">
    <text evidence="1">The sequence shown here is derived from an EMBL/GenBank/DDBJ whole genome shotgun (WGS) entry which is preliminary data.</text>
</comment>
<evidence type="ECO:0000313" key="1">
    <source>
        <dbReference type="EMBL" id="MEQ4484987.1"/>
    </source>
</evidence>
<name>A0ABV1KZP4_9BACL</name>
<accession>A0ABV1KZP4</accession>
<dbReference type="EMBL" id="JASKHM010000013">
    <property type="protein sequence ID" value="MEQ4484987.1"/>
    <property type="molecule type" value="Genomic_DNA"/>
</dbReference>